<feature type="transmembrane region" description="Helical" evidence="1">
    <location>
        <begin position="99"/>
        <end position="120"/>
    </location>
</feature>
<organism evidence="2 3">
    <name type="scientific">Rubripirellula lacrimiformis</name>
    <dbReference type="NCBI Taxonomy" id="1930273"/>
    <lineage>
        <taxon>Bacteria</taxon>
        <taxon>Pseudomonadati</taxon>
        <taxon>Planctomycetota</taxon>
        <taxon>Planctomycetia</taxon>
        <taxon>Pirellulales</taxon>
        <taxon>Pirellulaceae</taxon>
        <taxon>Rubripirellula</taxon>
    </lineage>
</organism>
<keyword evidence="1" id="KW-0812">Transmembrane</keyword>
<keyword evidence="3" id="KW-1185">Reference proteome</keyword>
<dbReference type="OrthoDB" id="288202at2"/>
<dbReference type="EMBL" id="CP036525">
    <property type="protein sequence ID" value="QDT03340.1"/>
    <property type="molecule type" value="Genomic_DNA"/>
</dbReference>
<feature type="transmembrane region" description="Helical" evidence="1">
    <location>
        <begin position="21"/>
        <end position="44"/>
    </location>
</feature>
<dbReference type="RefSeq" id="WP_145169043.1">
    <property type="nucleotide sequence ID" value="NZ_CP036525.1"/>
</dbReference>
<proteinExistence type="predicted"/>
<reference evidence="2 3" key="1">
    <citation type="submission" date="2019-02" db="EMBL/GenBank/DDBJ databases">
        <title>Deep-cultivation of Planctomycetes and their phenomic and genomic characterization uncovers novel biology.</title>
        <authorList>
            <person name="Wiegand S."/>
            <person name="Jogler M."/>
            <person name="Boedeker C."/>
            <person name="Pinto D."/>
            <person name="Vollmers J."/>
            <person name="Rivas-Marin E."/>
            <person name="Kohn T."/>
            <person name="Peeters S.H."/>
            <person name="Heuer A."/>
            <person name="Rast P."/>
            <person name="Oberbeckmann S."/>
            <person name="Bunk B."/>
            <person name="Jeske O."/>
            <person name="Meyerdierks A."/>
            <person name="Storesund J.E."/>
            <person name="Kallscheuer N."/>
            <person name="Luecker S."/>
            <person name="Lage O.M."/>
            <person name="Pohl T."/>
            <person name="Merkel B.J."/>
            <person name="Hornburger P."/>
            <person name="Mueller R.-W."/>
            <person name="Bruemmer F."/>
            <person name="Labrenz M."/>
            <person name="Spormann A.M."/>
            <person name="Op den Camp H."/>
            <person name="Overmann J."/>
            <person name="Amann R."/>
            <person name="Jetten M.S.M."/>
            <person name="Mascher T."/>
            <person name="Medema M.H."/>
            <person name="Devos D.P."/>
            <person name="Kaster A.-K."/>
            <person name="Ovreas L."/>
            <person name="Rohde M."/>
            <person name="Galperin M.Y."/>
            <person name="Jogler C."/>
        </authorList>
    </citation>
    <scope>NUCLEOTIDE SEQUENCE [LARGE SCALE GENOMIC DNA]</scope>
    <source>
        <strain evidence="2 3">K22_7</strain>
    </source>
</reference>
<gene>
    <name evidence="2" type="ORF">K227x_17220</name>
</gene>
<accession>A0A517N894</accession>
<sequence>MHAQSESSVARESTRISAFGLVAVHAVALLVLYFVPVFICPTVVDHYSRVGVPETSLFLRAHLISDYFAAYTPFWMAAAAVYLFVLYRRSRAGSRWLPAVSNLVILSIAFFGMVYTAWMIHPMTSSVGGVPVAVDASETTPPELAIARIGE</sequence>
<name>A0A517N894_9BACT</name>
<feature type="transmembrane region" description="Helical" evidence="1">
    <location>
        <begin position="64"/>
        <end position="87"/>
    </location>
</feature>
<dbReference type="Proteomes" id="UP000318538">
    <property type="component" value="Chromosome"/>
</dbReference>
<evidence type="ECO:0000256" key="1">
    <source>
        <dbReference type="SAM" id="Phobius"/>
    </source>
</evidence>
<dbReference type="AlphaFoldDB" id="A0A517N894"/>
<protein>
    <submittedName>
        <fullName evidence="2">Uncharacterized protein</fullName>
    </submittedName>
</protein>
<evidence type="ECO:0000313" key="2">
    <source>
        <dbReference type="EMBL" id="QDT03340.1"/>
    </source>
</evidence>
<keyword evidence="1" id="KW-0472">Membrane</keyword>
<evidence type="ECO:0000313" key="3">
    <source>
        <dbReference type="Proteomes" id="UP000318538"/>
    </source>
</evidence>
<dbReference type="KEGG" id="rlc:K227x_17220"/>
<keyword evidence="1" id="KW-1133">Transmembrane helix</keyword>